<evidence type="ECO:0000259" key="1">
    <source>
        <dbReference type="PROSITE" id="PS51186"/>
    </source>
</evidence>
<dbReference type="InterPro" id="IPR013653">
    <property type="entry name" value="GCN5-like_dom"/>
</dbReference>
<gene>
    <name evidence="2" type="ORF">L210DRAFT_3392583</name>
</gene>
<protein>
    <recommendedName>
        <fullName evidence="1">N-acetyltransferase domain-containing protein</fullName>
    </recommendedName>
</protein>
<name>A0AAD4C0R2_BOLED</name>
<dbReference type="SUPFAM" id="SSF55729">
    <property type="entry name" value="Acyl-CoA N-acyltransferases (Nat)"/>
    <property type="match status" value="1"/>
</dbReference>
<reference evidence="2" key="2">
    <citation type="journal article" date="2020" name="Nat. Commun.">
        <title>Large-scale genome sequencing of mycorrhizal fungi provides insights into the early evolution of symbiotic traits.</title>
        <authorList>
            <person name="Miyauchi S."/>
            <person name="Kiss E."/>
            <person name="Kuo A."/>
            <person name="Drula E."/>
            <person name="Kohler A."/>
            <person name="Sanchez-Garcia M."/>
            <person name="Morin E."/>
            <person name="Andreopoulos B."/>
            <person name="Barry K.W."/>
            <person name="Bonito G."/>
            <person name="Buee M."/>
            <person name="Carver A."/>
            <person name="Chen C."/>
            <person name="Cichocki N."/>
            <person name="Clum A."/>
            <person name="Culley D."/>
            <person name="Crous P.W."/>
            <person name="Fauchery L."/>
            <person name="Girlanda M."/>
            <person name="Hayes R.D."/>
            <person name="Keri Z."/>
            <person name="LaButti K."/>
            <person name="Lipzen A."/>
            <person name="Lombard V."/>
            <person name="Magnuson J."/>
            <person name="Maillard F."/>
            <person name="Murat C."/>
            <person name="Nolan M."/>
            <person name="Ohm R.A."/>
            <person name="Pangilinan J."/>
            <person name="Pereira M.F."/>
            <person name="Perotto S."/>
            <person name="Peter M."/>
            <person name="Pfister S."/>
            <person name="Riley R."/>
            <person name="Sitrit Y."/>
            <person name="Stielow J.B."/>
            <person name="Szollosi G."/>
            <person name="Zifcakova L."/>
            <person name="Stursova M."/>
            <person name="Spatafora J.W."/>
            <person name="Tedersoo L."/>
            <person name="Vaario L.M."/>
            <person name="Yamada A."/>
            <person name="Yan M."/>
            <person name="Wang P."/>
            <person name="Xu J."/>
            <person name="Bruns T."/>
            <person name="Baldrian P."/>
            <person name="Vilgalys R."/>
            <person name="Dunand C."/>
            <person name="Henrissat B."/>
            <person name="Grigoriev I.V."/>
            <person name="Hibbett D."/>
            <person name="Nagy L.G."/>
            <person name="Martin F.M."/>
        </authorList>
    </citation>
    <scope>NUCLEOTIDE SEQUENCE</scope>
    <source>
        <strain evidence="2">BED1</strain>
    </source>
</reference>
<proteinExistence type="predicted"/>
<reference evidence="2" key="1">
    <citation type="submission" date="2019-10" db="EMBL/GenBank/DDBJ databases">
        <authorList>
            <consortium name="DOE Joint Genome Institute"/>
            <person name="Kuo A."/>
            <person name="Miyauchi S."/>
            <person name="Kiss E."/>
            <person name="Drula E."/>
            <person name="Kohler A."/>
            <person name="Sanchez-Garcia M."/>
            <person name="Andreopoulos B."/>
            <person name="Barry K.W."/>
            <person name="Bonito G."/>
            <person name="Buee M."/>
            <person name="Carver A."/>
            <person name="Chen C."/>
            <person name="Cichocki N."/>
            <person name="Clum A."/>
            <person name="Culley D."/>
            <person name="Crous P.W."/>
            <person name="Fauchery L."/>
            <person name="Girlanda M."/>
            <person name="Hayes R."/>
            <person name="Keri Z."/>
            <person name="LaButti K."/>
            <person name="Lipzen A."/>
            <person name="Lombard V."/>
            <person name="Magnuson J."/>
            <person name="Maillard F."/>
            <person name="Morin E."/>
            <person name="Murat C."/>
            <person name="Nolan M."/>
            <person name="Ohm R."/>
            <person name="Pangilinan J."/>
            <person name="Pereira M."/>
            <person name="Perotto S."/>
            <person name="Peter M."/>
            <person name="Riley R."/>
            <person name="Sitrit Y."/>
            <person name="Stielow B."/>
            <person name="Szollosi G."/>
            <person name="Zifcakova L."/>
            <person name="Stursova M."/>
            <person name="Spatafora J.W."/>
            <person name="Tedersoo L."/>
            <person name="Vaario L.-M."/>
            <person name="Yamada A."/>
            <person name="Yan M."/>
            <person name="Wang P."/>
            <person name="Xu J."/>
            <person name="Bruns T."/>
            <person name="Baldrian P."/>
            <person name="Vilgalys R."/>
            <person name="Henrissat B."/>
            <person name="Grigoriev I.V."/>
            <person name="Hibbett D."/>
            <person name="Nagy L.G."/>
            <person name="Martin F.M."/>
        </authorList>
    </citation>
    <scope>NUCLEOTIDE SEQUENCE</scope>
    <source>
        <strain evidence="2">BED1</strain>
    </source>
</reference>
<keyword evidence="3" id="KW-1185">Reference proteome</keyword>
<evidence type="ECO:0000313" key="2">
    <source>
        <dbReference type="EMBL" id="KAF8445672.1"/>
    </source>
</evidence>
<sequence>MPGLTFQSSSAIRVLEHYSAEAFLAVSYPTLRKHERSSNIIVAHALKKVTAEAALTGCQFVTQSEVTLHAPSSDKLGDSLWLTVWSTSPQGFSELELVLACHRVGQHELPVFLWTTQLKMLSSPQWLAPRVSALADRLASCVPPTRVFSVFGMTALVKAFSRCWTSLTGFEVEPDPFYLAYFTYCTKETLTESNADLPFGHVIRRGVISDVEDIARLGKGFADDSIHFPLTIELARDEARELVSKGQIWLYEVSGAVAAICAVTRSSINVSAITKVYTCPNWRRLGFAEHLVRDVTRRLLDSGKESVVLYVGHENSARRVYHRVGFVGLSGKPDERAEGVEDALELGFIGTNRGHW</sequence>
<dbReference type="InterPro" id="IPR000182">
    <property type="entry name" value="GNAT_dom"/>
</dbReference>
<dbReference type="GO" id="GO:0016747">
    <property type="term" value="F:acyltransferase activity, transferring groups other than amino-acyl groups"/>
    <property type="evidence" value="ECO:0007669"/>
    <property type="project" value="InterPro"/>
</dbReference>
<dbReference type="Pfam" id="PF08445">
    <property type="entry name" value="FR47"/>
    <property type="match status" value="1"/>
</dbReference>
<accession>A0AAD4C0R2</accession>
<dbReference type="InterPro" id="IPR016181">
    <property type="entry name" value="Acyl_CoA_acyltransferase"/>
</dbReference>
<feature type="domain" description="N-acetyltransferase" evidence="1">
    <location>
        <begin position="201"/>
        <end position="347"/>
    </location>
</feature>
<dbReference type="AlphaFoldDB" id="A0AAD4C0R2"/>
<organism evidence="2 3">
    <name type="scientific">Boletus edulis BED1</name>
    <dbReference type="NCBI Taxonomy" id="1328754"/>
    <lineage>
        <taxon>Eukaryota</taxon>
        <taxon>Fungi</taxon>
        <taxon>Dikarya</taxon>
        <taxon>Basidiomycota</taxon>
        <taxon>Agaricomycotina</taxon>
        <taxon>Agaricomycetes</taxon>
        <taxon>Agaricomycetidae</taxon>
        <taxon>Boletales</taxon>
        <taxon>Boletineae</taxon>
        <taxon>Boletaceae</taxon>
        <taxon>Boletoideae</taxon>
        <taxon>Boletus</taxon>
    </lineage>
</organism>
<dbReference type="Proteomes" id="UP001194468">
    <property type="component" value="Unassembled WGS sequence"/>
</dbReference>
<comment type="caution">
    <text evidence="2">The sequence shown here is derived from an EMBL/GenBank/DDBJ whole genome shotgun (WGS) entry which is preliminary data.</text>
</comment>
<dbReference type="PROSITE" id="PS51186">
    <property type="entry name" value="GNAT"/>
    <property type="match status" value="1"/>
</dbReference>
<dbReference type="Gene3D" id="3.40.630.30">
    <property type="match status" value="1"/>
</dbReference>
<evidence type="ECO:0000313" key="3">
    <source>
        <dbReference type="Proteomes" id="UP001194468"/>
    </source>
</evidence>
<dbReference type="EMBL" id="WHUW01000005">
    <property type="protein sequence ID" value="KAF8445672.1"/>
    <property type="molecule type" value="Genomic_DNA"/>
</dbReference>